<evidence type="ECO:0008006" key="3">
    <source>
        <dbReference type="Google" id="ProtNLM"/>
    </source>
</evidence>
<dbReference type="EMBL" id="JNVM01000016">
    <property type="protein sequence ID" value="KEQ24524.1"/>
    <property type="molecule type" value="Genomic_DNA"/>
</dbReference>
<accession>A0A081P1F1</accession>
<dbReference type="SUPFAM" id="SSF53850">
    <property type="entry name" value="Periplasmic binding protein-like II"/>
    <property type="match status" value="1"/>
</dbReference>
<dbReference type="AlphaFoldDB" id="A0A081P1F1"/>
<proteinExistence type="predicted"/>
<reference evidence="1 2" key="1">
    <citation type="submission" date="2014-06" db="EMBL/GenBank/DDBJ databases">
        <title>Draft genome sequence of Paenibacillus sp. MSt1.</title>
        <authorList>
            <person name="Aw Y.K."/>
            <person name="Ong K.S."/>
            <person name="Gan H.M."/>
            <person name="Lee S.M."/>
        </authorList>
    </citation>
    <scope>NUCLEOTIDE SEQUENCE [LARGE SCALE GENOMIC DNA]</scope>
    <source>
        <strain evidence="1 2">MSt1</strain>
    </source>
</reference>
<evidence type="ECO:0000313" key="1">
    <source>
        <dbReference type="EMBL" id="KEQ24524.1"/>
    </source>
</evidence>
<organism evidence="1 2">
    <name type="scientific">Paenibacillus tyrfis</name>
    <dbReference type="NCBI Taxonomy" id="1501230"/>
    <lineage>
        <taxon>Bacteria</taxon>
        <taxon>Bacillati</taxon>
        <taxon>Bacillota</taxon>
        <taxon>Bacilli</taxon>
        <taxon>Bacillales</taxon>
        <taxon>Paenibacillaceae</taxon>
        <taxon>Paenibacillus</taxon>
    </lineage>
</organism>
<keyword evidence="2" id="KW-1185">Reference proteome</keyword>
<dbReference type="Proteomes" id="UP000028123">
    <property type="component" value="Unassembled WGS sequence"/>
</dbReference>
<evidence type="ECO:0000313" key="2">
    <source>
        <dbReference type="Proteomes" id="UP000028123"/>
    </source>
</evidence>
<dbReference type="Gene3D" id="3.40.190.10">
    <property type="entry name" value="Periplasmic binding protein-like II"/>
    <property type="match status" value="2"/>
</dbReference>
<name>A0A081P1F1_9BACL</name>
<dbReference type="eggNOG" id="COG1653">
    <property type="taxonomic scope" value="Bacteria"/>
</dbReference>
<dbReference type="Pfam" id="PF01547">
    <property type="entry name" value="SBP_bac_1"/>
    <property type="match status" value="1"/>
</dbReference>
<comment type="caution">
    <text evidence="1">The sequence shown here is derived from an EMBL/GenBank/DDBJ whole genome shotgun (WGS) entry which is preliminary data.</text>
</comment>
<sequence length="133" mass="15216">MKVDDQYYALPFTVSMASTLMYNKKAFQDAGIAKPPETLEELFDTAKKLTKRENGAISQIGFIPDYPWIDNVFWPIIFDGEMDAVRRPQVVYRGIQSFVGPSDGRFHALHGPDHRAVFLRAEAVHSRHYADRL</sequence>
<gene>
    <name evidence="1" type="ORF">ET33_09625</name>
</gene>
<dbReference type="InterPro" id="IPR006059">
    <property type="entry name" value="SBP"/>
</dbReference>
<protein>
    <recommendedName>
        <fullName evidence="3">Extracellular solute-binding protein</fullName>
    </recommendedName>
</protein>